<accession>A0A5P9Q8J7</accession>
<name>A0A5P9Q8J7_9MICO</name>
<protein>
    <submittedName>
        <fullName evidence="1">Uncharacterized protein</fullName>
    </submittedName>
</protein>
<keyword evidence="2" id="KW-1185">Reference proteome</keyword>
<dbReference type="AlphaFoldDB" id="A0A5P9Q8J7"/>
<reference evidence="1 2" key="1">
    <citation type="submission" date="2019-10" db="EMBL/GenBank/DDBJ databases">
        <title>Genome sequence of Luteimicrobium xylanilyticum HY-24.</title>
        <authorList>
            <person name="Kim D.Y."/>
            <person name="Park H.-Y."/>
        </authorList>
    </citation>
    <scope>NUCLEOTIDE SEQUENCE [LARGE SCALE GENOMIC DNA]</scope>
    <source>
        <strain evidence="1 2">HY-24</strain>
    </source>
</reference>
<gene>
    <name evidence="1" type="ORF">KDY119_01266</name>
</gene>
<proteinExistence type="predicted"/>
<dbReference type="Proteomes" id="UP000326702">
    <property type="component" value="Chromosome"/>
</dbReference>
<evidence type="ECO:0000313" key="2">
    <source>
        <dbReference type="Proteomes" id="UP000326702"/>
    </source>
</evidence>
<sequence>MHPEMMFRAADIARRERLEEATRRREAMRFVTSRVPARTRVPHRRAA</sequence>
<evidence type="ECO:0000313" key="1">
    <source>
        <dbReference type="EMBL" id="QFU97763.1"/>
    </source>
</evidence>
<dbReference type="EMBL" id="CP045529">
    <property type="protein sequence ID" value="QFU97763.1"/>
    <property type="molecule type" value="Genomic_DNA"/>
</dbReference>
<organism evidence="1 2">
    <name type="scientific">Luteimicrobium xylanilyticum</name>
    <dbReference type="NCBI Taxonomy" id="1133546"/>
    <lineage>
        <taxon>Bacteria</taxon>
        <taxon>Bacillati</taxon>
        <taxon>Actinomycetota</taxon>
        <taxon>Actinomycetes</taxon>
        <taxon>Micrococcales</taxon>
        <taxon>Luteimicrobium</taxon>
    </lineage>
</organism>
<dbReference type="KEGG" id="lxl:KDY119_01266"/>